<gene>
    <name evidence="2" type="ORF">WN55_02667</name>
</gene>
<dbReference type="Proteomes" id="UP000076502">
    <property type="component" value="Unassembled WGS sequence"/>
</dbReference>
<sequence length="206" mass="23214">MSSVKIVEATAYPRDLEAEQISTSLPMENENCGDTTEKPVEVVKIGGPVARSIDTRRFYVGFEKKKTSRELVGADAILCDVVETKDDQTESPTEVETTLMTLMARQRVNTIEITHQPPERRMKNSTPRESGPSTGSRITTNQQLALHALQFSRSIIPPPRFVVPQNAPLIILATGDYRRRVPVERYKKKKEEVEEGEEQRGLYVTN</sequence>
<evidence type="ECO:0000313" key="2">
    <source>
        <dbReference type="EMBL" id="KZC04306.1"/>
    </source>
</evidence>
<name>A0A154NXB0_DUFNO</name>
<evidence type="ECO:0000313" key="3">
    <source>
        <dbReference type="Proteomes" id="UP000076502"/>
    </source>
</evidence>
<keyword evidence="3" id="KW-1185">Reference proteome</keyword>
<evidence type="ECO:0000256" key="1">
    <source>
        <dbReference type="SAM" id="MobiDB-lite"/>
    </source>
</evidence>
<dbReference type="AlphaFoldDB" id="A0A154NXB0"/>
<organism evidence="2 3">
    <name type="scientific">Dufourea novaeangliae</name>
    <name type="common">Sweat bee</name>
    <dbReference type="NCBI Taxonomy" id="178035"/>
    <lineage>
        <taxon>Eukaryota</taxon>
        <taxon>Metazoa</taxon>
        <taxon>Ecdysozoa</taxon>
        <taxon>Arthropoda</taxon>
        <taxon>Hexapoda</taxon>
        <taxon>Insecta</taxon>
        <taxon>Pterygota</taxon>
        <taxon>Neoptera</taxon>
        <taxon>Endopterygota</taxon>
        <taxon>Hymenoptera</taxon>
        <taxon>Apocrita</taxon>
        <taxon>Aculeata</taxon>
        <taxon>Apoidea</taxon>
        <taxon>Anthophila</taxon>
        <taxon>Halictidae</taxon>
        <taxon>Rophitinae</taxon>
        <taxon>Dufourea</taxon>
    </lineage>
</organism>
<proteinExistence type="predicted"/>
<dbReference type="EMBL" id="KQ434778">
    <property type="protein sequence ID" value="KZC04306.1"/>
    <property type="molecule type" value="Genomic_DNA"/>
</dbReference>
<reference evidence="2 3" key="1">
    <citation type="submission" date="2015-07" db="EMBL/GenBank/DDBJ databases">
        <title>The genome of Dufourea novaeangliae.</title>
        <authorList>
            <person name="Pan H."/>
            <person name="Kapheim K."/>
        </authorList>
    </citation>
    <scope>NUCLEOTIDE SEQUENCE [LARGE SCALE GENOMIC DNA]</scope>
    <source>
        <strain evidence="2">0120121106</strain>
        <tissue evidence="2">Whole body</tissue>
    </source>
</reference>
<accession>A0A154NXB0</accession>
<feature type="compositionally biased region" description="Polar residues" evidence="1">
    <location>
        <begin position="124"/>
        <end position="137"/>
    </location>
</feature>
<protein>
    <submittedName>
        <fullName evidence="2">Uncharacterized protein</fullName>
    </submittedName>
</protein>
<feature type="region of interest" description="Disordered" evidence="1">
    <location>
        <begin position="114"/>
        <end position="137"/>
    </location>
</feature>